<dbReference type="InterPro" id="IPR013083">
    <property type="entry name" value="Znf_RING/FYVE/PHD"/>
</dbReference>
<dbReference type="InterPro" id="IPR016161">
    <property type="entry name" value="Ald_DH/histidinol_DH"/>
</dbReference>
<dbReference type="PANTHER" id="PTHR11063">
    <property type="entry name" value="GLUTAMATE SEMIALDEHYDE DEHYDROGENASE"/>
    <property type="match status" value="1"/>
</dbReference>
<evidence type="ECO:0000256" key="1">
    <source>
        <dbReference type="ARBA" id="ARBA00004906"/>
    </source>
</evidence>
<evidence type="ECO:0000313" key="5">
    <source>
        <dbReference type="Proteomes" id="UP000501690"/>
    </source>
</evidence>
<reference evidence="4 5" key="1">
    <citation type="submission" date="2019-04" db="EMBL/GenBank/DDBJ databases">
        <title>An improved genome assembly and genetic linkage map for asparagus bean, Vigna unguiculata ssp. sesquipedialis.</title>
        <authorList>
            <person name="Xia Q."/>
            <person name="Zhang R."/>
            <person name="Dong Y."/>
        </authorList>
    </citation>
    <scope>NUCLEOTIDE SEQUENCE [LARGE SCALE GENOMIC DNA]</scope>
    <source>
        <tissue evidence="4">Leaf</tissue>
    </source>
</reference>
<dbReference type="InterPro" id="IPR003613">
    <property type="entry name" value="Ubox_domain"/>
</dbReference>
<evidence type="ECO:0000256" key="2">
    <source>
        <dbReference type="ARBA" id="ARBA00022679"/>
    </source>
</evidence>
<dbReference type="SUPFAM" id="SSF53720">
    <property type="entry name" value="ALDH-like"/>
    <property type="match status" value="1"/>
</dbReference>
<comment type="pathway">
    <text evidence="1">Protein modification; protein ubiquitination.</text>
</comment>
<dbReference type="UniPathway" id="UPA00143"/>
<dbReference type="EMBL" id="CP039354">
    <property type="protein sequence ID" value="QCE11412.1"/>
    <property type="molecule type" value="Genomic_DNA"/>
</dbReference>
<keyword evidence="2" id="KW-0808">Transferase</keyword>
<dbReference type="GO" id="GO:0004842">
    <property type="term" value="F:ubiquitin-protein transferase activity"/>
    <property type="evidence" value="ECO:0007669"/>
    <property type="project" value="InterPro"/>
</dbReference>
<dbReference type="Pfam" id="PF05623">
    <property type="entry name" value="DUF789"/>
    <property type="match status" value="1"/>
</dbReference>
<dbReference type="SMART" id="SM00504">
    <property type="entry name" value="Ubox"/>
    <property type="match status" value="1"/>
</dbReference>
<sequence length="341" mass="38230">MQRESVEYFKLGDLWNYYDEWSAYGVGDNCAVLRALYLCNPDIHQQQFQIGEASLGDAFSVNLSKLLLELSDNIICKCGLGQKYTNNRVKELARRLMIQLAADTRGSDILKSEERSKILLAIANAFEKNASAISLENEADVVAAGFENSLISPLTLKHEKTRISKLAKAVRILAAVEEPIGQILERTEIADKLILEKYSCPLGVLLVIFESRPNALVQIAALTILHCQGLFLSALTRLIVSRLFSNRWNDKILPACVPTLLEVMRDPHVVVDGFTYEAKAIQGWPDGGNDNSPITNDKLDPHNLVPNHALRYAIHDWLQNHLSSAFLPFQLNCISTFYRHI</sequence>
<protein>
    <submittedName>
        <fullName evidence="4">Delta-1-pyrroline-5-carboxylate synthetase</fullName>
    </submittedName>
</protein>
<dbReference type="Proteomes" id="UP000501690">
    <property type="component" value="Linkage Group LG10"/>
</dbReference>
<accession>A0A4D6NES1</accession>
<dbReference type="Gene3D" id="3.30.40.10">
    <property type="entry name" value="Zinc/RING finger domain, C3HC4 (zinc finger)"/>
    <property type="match status" value="1"/>
</dbReference>
<dbReference type="Pfam" id="PF04564">
    <property type="entry name" value="U-box"/>
    <property type="match status" value="1"/>
</dbReference>
<evidence type="ECO:0000313" key="4">
    <source>
        <dbReference type="EMBL" id="QCE11412.1"/>
    </source>
</evidence>
<dbReference type="GO" id="GO:0016567">
    <property type="term" value="P:protein ubiquitination"/>
    <property type="evidence" value="ECO:0007669"/>
    <property type="project" value="UniProtKB-UniPathway"/>
</dbReference>
<dbReference type="Gene3D" id="3.40.605.10">
    <property type="entry name" value="Aldehyde Dehydrogenase, Chain A, domain 1"/>
    <property type="match status" value="1"/>
</dbReference>
<name>A0A4D6NES1_VIGUN</name>
<proteinExistence type="predicted"/>
<dbReference type="PANTHER" id="PTHR11063:SF27">
    <property type="entry name" value="DELTA-1-PYRROLINE-5-CARBOXYLATE SYNTHASE"/>
    <property type="match status" value="1"/>
</dbReference>
<evidence type="ECO:0000259" key="3">
    <source>
        <dbReference type="PROSITE" id="PS51698"/>
    </source>
</evidence>
<feature type="domain" description="U-box" evidence="3">
    <location>
        <begin position="251"/>
        <end position="324"/>
    </location>
</feature>
<dbReference type="SUPFAM" id="SSF57850">
    <property type="entry name" value="RING/U-box"/>
    <property type="match status" value="1"/>
</dbReference>
<gene>
    <name evidence="4" type="ORF">DEO72_LG10g2645</name>
</gene>
<dbReference type="InterPro" id="IPR016162">
    <property type="entry name" value="Ald_DH_N"/>
</dbReference>
<dbReference type="InterPro" id="IPR008507">
    <property type="entry name" value="DUF789"/>
</dbReference>
<keyword evidence="5" id="KW-1185">Reference proteome</keyword>
<organism evidence="4 5">
    <name type="scientific">Vigna unguiculata</name>
    <name type="common">Cowpea</name>
    <dbReference type="NCBI Taxonomy" id="3917"/>
    <lineage>
        <taxon>Eukaryota</taxon>
        <taxon>Viridiplantae</taxon>
        <taxon>Streptophyta</taxon>
        <taxon>Embryophyta</taxon>
        <taxon>Tracheophyta</taxon>
        <taxon>Spermatophyta</taxon>
        <taxon>Magnoliopsida</taxon>
        <taxon>eudicotyledons</taxon>
        <taxon>Gunneridae</taxon>
        <taxon>Pentapetalae</taxon>
        <taxon>rosids</taxon>
        <taxon>fabids</taxon>
        <taxon>Fabales</taxon>
        <taxon>Fabaceae</taxon>
        <taxon>Papilionoideae</taxon>
        <taxon>50 kb inversion clade</taxon>
        <taxon>NPAAA clade</taxon>
        <taxon>indigoferoid/millettioid clade</taxon>
        <taxon>Phaseoleae</taxon>
        <taxon>Vigna</taxon>
    </lineage>
</organism>
<dbReference type="GO" id="GO:0004350">
    <property type="term" value="F:glutamate-5-semialdehyde dehydrogenase activity"/>
    <property type="evidence" value="ECO:0007669"/>
    <property type="project" value="TreeGrafter"/>
</dbReference>
<dbReference type="PROSITE" id="PS51698">
    <property type="entry name" value="U_BOX"/>
    <property type="match status" value="1"/>
</dbReference>
<dbReference type="AlphaFoldDB" id="A0A4D6NES1"/>